<dbReference type="Proteomes" id="UP000503840">
    <property type="component" value="Unassembled WGS sequence"/>
</dbReference>
<dbReference type="RefSeq" id="WP_174405141.1">
    <property type="nucleotide sequence ID" value="NZ_BLVO01000013.1"/>
</dbReference>
<gene>
    <name evidence="1" type="ORF">DSM101010T_18480</name>
</gene>
<evidence type="ECO:0000313" key="1">
    <source>
        <dbReference type="EMBL" id="GFM33483.1"/>
    </source>
</evidence>
<dbReference type="Gene3D" id="3.40.50.620">
    <property type="entry name" value="HUPs"/>
    <property type="match status" value="1"/>
</dbReference>
<dbReference type="SUPFAM" id="SSF52402">
    <property type="entry name" value="Adenine nucleotide alpha hydrolases-like"/>
    <property type="match status" value="1"/>
</dbReference>
<protein>
    <recommendedName>
        <fullName evidence="3">UspA domain-containing protein</fullName>
    </recommendedName>
</protein>
<reference evidence="1 2" key="1">
    <citation type="submission" date="2020-05" db="EMBL/GenBank/DDBJ databases">
        <title>Draft genome sequence of Desulfovibrio sp. strain HN2T.</title>
        <authorList>
            <person name="Ueno A."/>
            <person name="Tamazawa S."/>
            <person name="Tamamura S."/>
            <person name="Murakami T."/>
            <person name="Kiyama T."/>
            <person name="Inomata H."/>
            <person name="Amano Y."/>
            <person name="Miyakawa K."/>
            <person name="Tamaki H."/>
            <person name="Naganuma T."/>
            <person name="Kaneko K."/>
        </authorList>
    </citation>
    <scope>NUCLEOTIDE SEQUENCE [LARGE SCALE GENOMIC DNA]</scope>
    <source>
        <strain evidence="1 2">HN2</strain>
    </source>
</reference>
<name>A0A7J0BI89_9BACT</name>
<dbReference type="EMBL" id="BLVO01000013">
    <property type="protein sequence ID" value="GFM33483.1"/>
    <property type="molecule type" value="Genomic_DNA"/>
</dbReference>
<sequence>MKIMKALEKIATAVAFAEAGEWDSALDIMHSDKTSKKILIAYEGEPDNRRIIEYAIGIAERVKCDMLFSYVATKKKAESLTQEYIEMVNKTFNEAFEREVEALQMNGKNINFQHVVVSSEFYEAVNSICREVKKIEFVILGCSERNAARLRLNVPYFFFK</sequence>
<dbReference type="InterPro" id="IPR014729">
    <property type="entry name" value="Rossmann-like_a/b/a_fold"/>
</dbReference>
<proteinExistence type="predicted"/>
<evidence type="ECO:0008006" key="3">
    <source>
        <dbReference type="Google" id="ProtNLM"/>
    </source>
</evidence>
<organism evidence="1 2">
    <name type="scientific">Desulfovibrio subterraneus</name>
    <dbReference type="NCBI Taxonomy" id="2718620"/>
    <lineage>
        <taxon>Bacteria</taxon>
        <taxon>Pseudomonadati</taxon>
        <taxon>Thermodesulfobacteriota</taxon>
        <taxon>Desulfovibrionia</taxon>
        <taxon>Desulfovibrionales</taxon>
        <taxon>Desulfovibrionaceae</taxon>
        <taxon>Desulfovibrio</taxon>
    </lineage>
</organism>
<evidence type="ECO:0000313" key="2">
    <source>
        <dbReference type="Proteomes" id="UP000503840"/>
    </source>
</evidence>
<comment type="caution">
    <text evidence="1">The sequence shown here is derived from an EMBL/GenBank/DDBJ whole genome shotgun (WGS) entry which is preliminary data.</text>
</comment>
<dbReference type="CDD" id="cd00293">
    <property type="entry name" value="USP-like"/>
    <property type="match status" value="1"/>
</dbReference>
<accession>A0A7J0BI89</accession>
<keyword evidence="2" id="KW-1185">Reference proteome</keyword>
<dbReference type="AlphaFoldDB" id="A0A7J0BI89"/>